<dbReference type="RefSeq" id="WP_063499301.1">
    <property type="nucleotide sequence ID" value="NZ_CP014579.1"/>
</dbReference>
<dbReference type="STRING" id="1804984.AYM40_27595"/>
<accession>A0A160FTN5</accession>
<protein>
    <submittedName>
        <fullName evidence="1">Uncharacterized protein</fullName>
    </submittedName>
</protein>
<keyword evidence="2" id="KW-1185">Reference proteome</keyword>
<dbReference type="EMBL" id="CP014579">
    <property type="protein sequence ID" value="ANB76048.1"/>
    <property type="molecule type" value="Genomic_DNA"/>
</dbReference>
<evidence type="ECO:0000313" key="2">
    <source>
        <dbReference type="Proteomes" id="UP000076852"/>
    </source>
</evidence>
<reference evidence="1 2" key="1">
    <citation type="journal article" date="2016" name="Gene">
        <title>PacBio SMRT assembly of a complex multi-replicon genome reveals chlorocatechol degradative operon in a region of genome plasticity.</title>
        <authorList>
            <person name="Ricker N."/>
            <person name="Shen S.Y."/>
            <person name="Goordial J."/>
            <person name="Jin S."/>
            <person name="Fulthorpe R.R."/>
        </authorList>
    </citation>
    <scope>NUCLEOTIDE SEQUENCE [LARGE SCALE GENOMIC DNA]</scope>
    <source>
        <strain evidence="1 2">OLGA172</strain>
    </source>
</reference>
<evidence type="ECO:0000313" key="1">
    <source>
        <dbReference type="EMBL" id="ANB76048.1"/>
    </source>
</evidence>
<dbReference type="KEGG" id="buz:AYM40_27595"/>
<proteinExistence type="predicted"/>
<dbReference type="AlphaFoldDB" id="A0A160FTN5"/>
<organism evidence="1 2">
    <name type="scientific">Paraburkholderia phytofirmans OLGA172</name>
    <dbReference type="NCBI Taxonomy" id="1417228"/>
    <lineage>
        <taxon>Bacteria</taxon>
        <taxon>Pseudomonadati</taxon>
        <taxon>Pseudomonadota</taxon>
        <taxon>Betaproteobacteria</taxon>
        <taxon>Burkholderiales</taxon>
        <taxon>Burkholderiaceae</taxon>
        <taxon>Paraburkholderia</taxon>
    </lineage>
</organism>
<name>A0A160FTN5_9BURK</name>
<dbReference type="Proteomes" id="UP000076852">
    <property type="component" value="Chromosome 2"/>
</dbReference>
<gene>
    <name evidence="1" type="ORF">AYM40_27595</name>
</gene>
<sequence length="238" mass="26858">MNQLLASVLRAHGGVERWNSFSNVAATIVSGGQLLDRKAPQAPEPRRVMVSTHRQASSITPFGTADRLARFTPNRVTVETLDGDMLSERTNPREHFAGHDLDTAWDPLDRAYFGGYTQWIYLNAPFMFTLPGVTVEEGAPLRHGDETWRALRVTLPPDIVSHSAVQTFYFGDDFLLRRQDYTLDIAGGCNVAHYTSDLAESNGLLIPNRRRAYLCDDNYNVLEDRLLIWIDYTDIQIS</sequence>
<dbReference type="OrthoDB" id="8746011at2"/>